<accession>A0A6A4QWZ3</accession>
<keyword evidence="1" id="KW-0812">Transmembrane</keyword>
<dbReference type="OrthoDB" id="1076981at2759"/>
<dbReference type="Proteomes" id="UP000447434">
    <property type="component" value="Chromosome 3"/>
</dbReference>
<proteinExistence type="predicted"/>
<comment type="caution">
    <text evidence="2">The sequence shown here is derived from an EMBL/GenBank/DDBJ whole genome shotgun (WGS) entry which is preliminary data.</text>
</comment>
<feature type="transmembrane region" description="Helical" evidence="1">
    <location>
        <begin position="35"/>
        <end position="60"/>
    </location>
</feature>
<evidence type="ECO:0000313" key="2">
    <source>
        <dbReference type="EMBL" id="KAE9618157.1"/>
    </source>
</evidence>
<evidence type="ECO:0008006" key="4">
    <source>
        <dbReference type="Google" id="ProtNLM"/>
    </source>
</evidence>
<reference evidence="3" key="1">
    <citation type="journal article" date="2020" name="Nat. Commun.">
        <title>Genome sequence of the cluster root forming white lupin.</title>
        <authorList>
            <person name="Hufnagel B."/>
            <person name="Marques A."/>
            <person name="Soriano A."/>
            <person name="Marques L."/>
            <person name="Divol F."/>
            <person name="Doumas P."/>
            <person name="Sallet E."/>
            <person name="Mancinotti D."/>
            <person name="Carrere S."/>
            <person name="Marande W."/>
            <person name="Arribat S."/>
            <person name="Keller J."/>
            <person name="Huneau C."/>
            <person name="Blein T."/>
            <person name="Aime D."/>
            <person name="Laguerre M."/>
            <person name="Taylor J."/>
            <person name="Schubert V."/>
            <person name="Nelson M."/>
            <person name="Geu-Flores F."/>
            <person name="Crespi M."/>
            <person name="Gallardo-Guerrero K."/>
            <person name="Delaux P.-M."/>
            <person name="Salse J."/>
            <person name="Berges H."/>
            <person name="Guyot R."/>
            <person name="Gouzy J."/>
            <person name="Peret B."/>
        </authorList>
    </citation>
    <scope>NUCLEOTIDE SEQUENCE [LARGE SCALE GENOMIC DNA]</scope>
    <source>
        <strain evidence="3">cv. Amiga</strain>
    </source>
</reference>
<gene>
    <name evidence="2" type="ORF">Lalb_Chr03g0043181</name>
</gene>
<organism evidence="2 3">
    <name type="scientific">Lupinus albus</name>
    <name type="common">White lupine</name>
    <name type="synonym">Lupinus termis</name>
    <dbReference type="NCBI Taxonomy" id="3870"/>
    <lineage>
        <taxon>Eukaryota</taxon>
        <taxon>Viridiplantae</taxon>
        <taxon>Streptophyta</taxon>
        <taxon>Embryophyta</taxon>
        <taxon>Tracheophyta</taxon>
        <taxon>Spermatophyta</taxon>
        <taxon>Magnoliopsida</taxon>
        <taxon>eudicotyledons</taxon>
        <taxon>Gunneridae</taxon>
        <taxon>Pentapetalae</taxon>
        <taxon>rosids</taxon>
        <taxon>fabids</taxon>
        <taxon>Fabales</taxon>
        <taxon>Fabaceae</taxon>
        <taxon>Papilionoideae</taxon>
        <taxon>50 kb inversion clade</taxon>
        <taxon>genistoids sensu lato</taxon>
        <taxon>core genistoids</taxon>
        <taxon>Genisteae</taxon>
        <taxon>Lupinus</taxon>
    </lineage>
</organism>
<keyword evidence="3" id="KW-1185">Reference proteome</keyword>
<sequence length="88" mass="10523">MGRLFLMNLEGNLYSCKHCHTHFALSDDIISKVPFYSLLLQSSSFLFMYDSGFLWIIILWQIKDRINQTESHLITLFFMWVPLVDRLY</sequence>
<dbReference type="EMBL" id="WOCE01000003">
    <property type="protein sequence ID" value="KAE9618157.1"/>
    <property type="molecule type" value="Genomic_DNA"/>
</dbReference>
<evidence type="ECO:0000256" key="1">
    <source>
        <dbReference type="SAM" id="Phobius"/>
    </source>
</evidence>
<name>A0A6A4QWZ3_LUPAL</name>
<keyword evidence="1" id="KW-0472">Membrane</keyword>
<keyword evidence="1" id="KW-1133">Transmembrane helix</keyword>
<protein>
    <recommendedName>
        <fullName evidence="4">Yippee domain-containing protein</fullName>
    </recommendedName>
</protein>
<evidence type="ECO:0000313" key="3">
    <source>
        <dbReference type="Proteomes" id="UP000447434"/>
    </source>
</evidence>
<dbReference type="AlphaFoldDB" id="A0A6A4QWZ3"/>